<dbReference type="GO" id="GO:0042802">
    <property type="term" value="F:identical protein binding"/>
    <property type="evidence" value="ECO:0007669"/>
    <property type="project" value="TreeGrafter"/>
</dbReference>
<accession>A0AB73B810</accession>
<evidence type="ECO:0000313" key="18">
    <source>
        <dbReference type="Proteomes" id="UP000315353"/>
    </source>
</evidence>
<dbReference type="Proteomes" id="UP000315353">
    <property type="component" value="Unassembled WGS sequence"/>
</dbReference>
<dbReference type="Gene3D" id="3.90.1150.10">
    <property type="entry name" value="Aspartate Aminotransferase, domain 1"/>
    <property type="match status" value="1"/>
</dbReference>
<dbReference type="PROSITE" id="PS00600">
    <property type="entry name" value="AA_TRANSFER_CLASS_3"/>
    <property type="match status" value="1"/>
</dbReference>
<dbReference type="CDD" id="cd00610">
    <property type="entry name" value="OAT_like"/>
    <property type="match status" value="1"/>
</dbReference>
<evidence type="ECO:0000256" key="7">
    <source>
        <dbReference type="ARBA" id="ARBA00022576"/>
    </source>
</evidence>
<evidence type="ECO:0000256" key="15">
    <source>
        <dbReference type="ARBA" id="ARBA00050054"/>
    </source>
</evidence>
<gene>
    <name evidence="17" type="ORF">CFL01nite_13390</name>
</gene>
<dbReference type="Pfam" id="PF00202">
    <property type="entry name" value="Aminotran_3"/>
    <property type="match status" value="1"/>
</dbReference>
<dbReference type="NCBIfam" id="NF004714">
    <property type="entry name" value="PRK06058.1"/>
    <property type="match status" value="1"/>
</dbReference>
<evidence type="ECO:0000256" key="14">
    <source>
        <dbReference type="ARBA" id="ARBA00048021"/>
    </source>
</evidence>
<dbReference type="AlphaFoldDB" id="A0AB73B810"/>
<comment type="cofactor">
    <cofactor evidence="2">
        <name>pyridoxal 5'-phosphate</name>
        <dbReference type="ChEBI" id="CHEBI:597326"/>
    </cofactor>
</comment>
<dbReference type="EC" id="2.6.1.19" evidence="6"/>
<evidence type="ECO:0000256" key="6">
    <source>
        <dbReference type="ARBA" id="ARBA00012912"/>
    </source>
</evidence>
<dbReference type="SUPFAM" id="SSF53383">
    <property type="entry name" value="PLP-dependent transferases"/>
    <property type="match status" value="1"/>
</dbReference>
<evidence type="ECO:0000256" key="10">
    <source>
        <dbReference type="ARBA" id="ARBA00029760"/>
    </source>
</evidence>
<dbReference type="GO" id="GO:0047298">
    <property type="term" value="F:(S)-3-amino-2-methylpropionate transaminase activity"/>
    <property type="evidence" value="ECO:0007669"/>
    <property type="project" value="UniProtKB-EC"/>
</dbReference>
<dbReference type="InterPro" id="IPR049704">
    <property type="entry name" value="Aminotrans_3_PPA_site"/>
</dbReference>
<evidence type="ECO:0000256" key="4">
    <source>
        <dbReference type="ARBA" id="ARBA00008954"/>
    </source>
</evidence>
<dbReference type="PIRSF" id="PIRSF000521">
    <property type="entry name" value="Transaminase_4ab_Lys_Orn"/>
    <property type="match status" value="1"/>
</dbReference>
<evidence type="ECO:0000256" key="3">
    <source>
        <dbReference type="ARBA" id="ARBA00005176"/>
    </source>
</evidence>
<dbReference type="GeneID" id="82881434"/>
<evidence type="ECO:0000256" key="8">
    <source>
        <dbReference type="ARBA" id="ARBA00022679"/>
    </source>
</evidence>
<name>A0AB73B810_CORFL</name>
<dbReference type="PANTHER" id="PTHR11986:SF58">
    <property type="entry name" value="LEUCINE_METHIONINE RACEMASE"/>
    <property type="match status" value="1"/>
</dbReference>
<comment type="catalytic activity">
    <reaction evidence="1">
        <text>(S)-3-amino-2-methylpropanoate + 2-oxoglutarate = 2-methyl-3-oxopropanoate + L-glutamate</text>
        <dbReference type="Rhea" id="RHEA:13993"/>
        <dbReference type="ChEBI" id="CHEBI:16810"/>
        <dbReference type="ChEBI" id="CHEBI:29985"/>
        <dbReference type="ChEBI" id="CHEBI:57700"/>
        <dbReference type="ChEBI" id="CHEBI:58655"/>
        <dbReference type="EC" id="2.6.1.22"/>
    </reaction>
</comment>
<dbReference type="GO" id="GO:0030170">
    <property type="term" value="F:pyridoxal phosphate binding"/>
    <property type="evidence" value="ECO:0007669"/>
    <property type="project" value="InterPro"/>
</dbReference>
<dbReference type="InterPro" id="IPR004632">
    <property type="entry name" value="4NH2But_aminotransferase_bac"/>
</dbReference>
<protein>
    <recommendedName>
        <fullName evidence="12">(S)-3-amino-2-methylpropionate transaminase</fullName>
        <ecNumber evidence="6">2.6.1.19</ecNumber>
        <ecNumber evidence="5">2.6.1.22</ecNumber>
    </recommendedName>
    <alternativeName>
        <fullName evidence="13">GABA aminotransferase</fullName>
    </alternativeName>
    <alternativeName>
        <fullName evidence="11">Gamma-amino-N-butyrate transaminase</fullName>
    </alternativeName>
    <alternativeName>
        <fullName evidence="15">Glutamate:succinic semialdehyde transaminase</fullName>
    </alternativeName>
    <alternativeName>
        <fullName evidence="10">L-AIBAT</fullName>
    </alternativeName>
</protein>
<keyword evidence="8" id="KW-0808">Transferase</keyword>
<dbReference type="InterPro" id="IPR015424">
    <property type="entry name" value="PyrdxlP-dep_Trfase"/>
</dbReference>
<dbReference type="NCBIfam" id="TIGR00700">
    <property type="entry name" value="GABAtrnsam"/>
    <property type="match status" value="1"/>
</dbReference>
<dbReference type="GO" id="GO:0034386">
    <property type="term" value="F:4-aminobutyrate:2-oxoglutarate transaminase activity"/>
    <property type="evidence" value="ECO:0007669"/>
    <property type="project" value="UniProtKB-EC"/>
</dbReference>
<keyword evidence="7 17" id="KW-0032">Aminotransferase</keyword>
<dbReference type="InterPro" id="IPR005814">
    <property type="entry name" value="Aminotrans_3"/>
</dbReference>
<evidence type="ECO:0000256" key="5">
    <source>
        <dbReference type="ARBA" id="ARBA00012876"/>
    </source>
</evidence>
<dbReference type="InterPro" id="IPR015421">
    <property type="entry name" value="PyrdxlP-dep_Trfase_major"/>
</dbReference>
<dbReference type="InterPro" id="IPR015422">
    <property type="entry name" value="PyrdxlP-dep_Trfase_small"/>
</dbReference>
<dbReference type="FunFam" id="3.40.640.10:FF:000013">
    <property type="entry name" value="4-aminobutyrate aminotransferase"/>
    <property type="match status" value="1"/>
</dbReference>
<evidence type="ECO:0000256" key="1">
    <source>
        <dbReference type="ARBA" id="ARBA00001750"/>
    </source>
</evidence>
<keyword evidence="9 16" id="KW-0663">Pyridoxal phosphate</keyword>
<proteinExistence type="inferred from homology"/>
<dbReference type="InterPro" id="IPR050103">
    <property type="entry name" value="Class-III_PLP-dep_AT"/>
</dbReference>
<evidence type="ECO:0000313" key="17">
    <source>
        <dbReference type="EMBL" id="GEB97844.1"/>
    </source>
</evidence>
<evidence type="ECO:0000256" key="13">
    <source>
        <dbReference type="ARBA" id="ARBA00031787"/>
    </source>
</evidence>
<comment type="similarity">
    <text evidence="4 16">Belongs to the class-III pyridoxal-phosphate-dependent aminotransferase family.</text>
</comment>
<dbReference type="GO" id="GO:0009448">
    <property type="term" value="P:gamma-aminobutyric acid metabolic process"/>
    <property type="evidence" value="ECO:0007669"/>
    <property type="project" value="InterPro"/>
</dbReference>
<sequence>MHDLKYRLPQKRQLKTSIPGPASVSLAQRRDGSVARAATPGLPAYIVEGDGGILVDADGNSIIDFASGIAVTSVGASNAAVVEAVRESVGHLTHTCFLSAPYESYVAVTEKLADITPGDHDKRSLLLSTGAEAVENAVKIARNYTGRSGVVVFDRAFHGRTNLTLAMTAKSVPYKTGFGPFSEDVYRAPMSYPLRDGLDGVTAAERTISHIEREVGAENLACIVIEPIQGEGGFVVPAQGFIPTLFNWCKDNSVVFIADEIQAGMCRTGQWFAIEREGVVPDLMTMAKGIAGGLPLSAVTGRAEIMDAPIAGALGGTYGGNPIACAAALAAISQMEELDLAGRARQIEGIIREELALLTQYQQVAELRGSGAMMAVELVNSDGLPDAMTTKKVAAVCQRAGVLVLVCGLDGNVIRLLPPLVISEDILRDGLRVLAQALQDEFDTQPAAAYAGEPAGKR</sequence>
<evidence type="ECO:0000256" key="16">
    <source>
        <dbReference type="RuleBase" id="RU003560"/>
    </source>
</evidence>
<dbReference type="RefSeq" id="WP_075730751.1">
    <property type="nucleotide sequence ID" value="NZ_BJNB01000018.1"/>
</dbReference>
<comment type="caution">
    <text evidence="17">The sequence shown here is derived from an EMBL/GenBank/DDBJ whole genome shotgun (WGS) entry which is preliminary data.</text>
</comment>
<evidence type="ECO:0000256" key="2">
    <source>
        <dbReference type="ARBA" id="ARBA00001933"/>
    </source>
</evidence>
<comment type="catalytic activity">
    <reaction evidence="14">
        <text>4-aminobutanoate + 2-oxoglutarate = succinate semialdehyde + L-glutamate</text>
        <dbReference type="Rhea" id="RHEA:23352"/>
        <dbReference type="ChEBI" id="CHEBI:16810"/>
        <dbReference type="ChEBI" id="CHEBI:29985"/>
        <dbReference type="ChEBI" id="CHEBI:57706"/>
        <dbReference type="ChEBI" id="CHEBI:59888"/>
        <dbReference type="EC" id="2.6.1.19"/>
    </reaction>
</comment>
<evidence type="ECO:0000256" key="12">
    <source>
        <dbReference type="ARBA" id="ARBA00030857"/>
    </source>
</evidence>
<evidence type="ECO:0000256" key="9">
    <source>
        <dbReference type="ARBA" id="ARBA00022898"/>
    </source>
</evidence>
<dbReference type="PANTHER" id="PTHR11986">
    <property type="entry name" value="AMINOTRANSFERASE CLASS III"/>
    <property type="match status" value="1"/>
</dbReference>
<dbReference type="EC" id="2.6.1.22" evidence="5"/>
<evidence type="ECO:0000256" key="11">
    <source>
        <dbReference type="ARBA" id="ARBA00030204"/>
    </source>
</evidence>
<dbReference type="Gene3D" id="3.40.640.10">
    <property type="entry name" value="Type I PLP-dependent aspartate aminotransferase-like (Major domain)"/>
    <property type="match status" value="1"/>
</dbReference>
<comment type="pathway">
    <text evidence="3">Amino-acid degradation; 4-aminobutanoate degradation.</text>
</comment>
<dbReference type="EMBL" id="BJNB01000018">
    <property type="protein sequence ID" value="GEB97844.1"/>
    <property type="molecule type" value="Genomic_DNA"/>
</dbReference>
<organism evidence="17 18">
    <name type="scientific">Corynebacterium flavescens</name>
    <dbReference type="NCBI Taxonomy" id="28028"/>
    <lineage>
        <taxon>Bacteria</taxon>
        <taxon>Bacillati</taxon>
        <taxon>Actinomycetota</taxon>
        <taxon>Actinomycetes</taxon>
        <taxon>Mycobacteriales</taxon>
        <taxon>Corynebacteriaceae</taxon>
        <taxon>Corynebacterium</taxon>
    </lineage>
</organism>
<reference evidence="17 18" key="1">
    <citation type="submission" date="2019-06" db="EMBL/GenBank/DDBJ databases">
        <title>Whole genome shotgun sequence of Corynebacterium flavescens NBRC 14136.</title>
        <authorList>
            <person name="Hosoyama A."/>
            <person name="Uohara A."/>
            <person name="Ohji S."/>
            <person name="Ichikawa N."/>
        </authorList>
    </citation>
    <scope>NUCLEOTIDE SEQUENCE [LARGE SCALE GENOMIC DNA]</scope>
    <source>
        <strain evidence="17 18">NBRC 14136</strain>
    </source>
</reference>